<name>A0A233V2D7_FINMA</name>
<evidence type="ECO:0000256" key="1">
    <source>
        <dbReference type="SAM" id="Phobius"/>
    </source>
</evidence>
<organism evidence="2 3">
    <name type="scientific">Finegoldia magna</name>
    <name type="common">Peptostreptococcus magnus</name>
    <dbReference type="NCBI Taxonomy" id="1260"/>
    <lineage>
        <taxon>Bacteria</taxon>
        <taxon>Bacillati</taxon>
        <taxon>Bacillota</taxon>
        <taxon>Tissierellia</taxon>
        <taxon>Tissierellales</taxon>
        <taxon>Peptoniphilaceae</taxon>
        <taxon>Finegoldia</taxon>
    </lineage>
</organism>
<keyword evidence="1" id="KW-0472">Membrane</keyword>
<sequence>MKKFLKLFGIAFAIGIAMLIISLVFKIDDKVMLKYYWIIGGVVLAVILIINTIYYSYKTNELKHSMKLFEEMKYKDFVNELEPKIPKIKNKHIQTVMKMNLGAGYLELNEPNKTLSTYETIAKDQLKNQDLQLIYWLNTMIAHFKLNEQNKFNELFTTHEKLLKQFKNSPNYGENIKQLFIMKNISDDDFVLARKNLNELKSKSTNPRFKKEYKRLENIIKQHEK</sequence>
<feature type="transmembrane region" description="Helical" evidence="1">
    <location>
        <begin position="37"/>
        <end position="57"/>
    </location>
</feature>
<dbReference type="RefSeq" id="WP_094206343.1">
    <property type="nucleotide sequence ID" value="NZ_NDYC01000043.1"/>
</dbReference>
<keyword evidence="1" id="KW-1133">Transmembrane helix</keyword>
<dbReference type="AlphaFoldDB" id="A0A233V2D7"/>
<evidence type="ECO:0000313" key="2">
    <source>
        <dbReference type="EMBL" id="OXZ26541.1"/>
    </source>
</evidence>
<reference evidence="3" key="1">
    <citation type="submission" date="2017-04" db="EMBL/GenBank/DDBJ databases">
        <title>Finegoldia magna isolated from orthopedic joint implant-associated infections.</title>
        <authorList>
            <person name="Bjorklund S."/>
            <person name="Bruggemann H."/>
            <person name="Jensen A."/>
            <person name="Hellmark B."/>
            <person name="Soderquist B."/>
        </authorList>
    </citation>
    <scope>NUCLEOTIDE SEQUENCE [LARGE SCALE GENOMIC DNA]</scope>
    <source>
        <strain evidence="3">CCUG 54800</strain>
    </source>
</reference>
<accession>A0A233V2D7</accession>
<feature type="transmembrane region" description="Helical" evidence="1">
    <location>
        <begin position="7"/>
        <end position="25"/>
    </location>
</feature>
<keyword evidence="1" id="KW-0812">Transmembrane</keyword>
<evidence type="ECO:0000313" key="3">
    <source>
        <dbReference type="Proteomes" id="UP000215413"/>
    </source>
</evidence>
<gene>
    <name evidence="2" type="ORF">B9N49_08540</name>
</gene>
<dbReference type="EMBL" id="NDYC01000043">
    <property type="protein sequence ID" value="OXZ26541.1"/>
    <property type="molecule type" value="Genomic_DNA"/>
</dbReference>
<dbReference type="Proteomes" id="UP000215413">
    <property type="component" value="Unassembled WGS sequence"/>
</dbReference>
<protein>
    <submittedName>
        <fullName evidence="2">Uncharacterized protein</fullName>
    </submittedName>
</protein>
<proteinExistence type="predicted"/>
<comment type="caution">
    <text evidence="2">The sequence shown here is derived from an EMBL/GenBank/DDBJ whole genome shotgun (WGS) entry which is preliminary data.</text>
</comment>